<dbReference type="STRING" id="225324.SAMN02745126_04073"/>
<protein>
    <recommendedName>
        <fullName evidence="5">Large ribosomal subunit protein uL30</fullName>
    </recommendedName>
</protein>
<evidence type="ECO:0000259" key="6">
    <source>
        <dbReference type="Pfam" id="PF00327"/>
    </source>
</evidence>
<comment type="subunit">
    <text evidence="2 5">Part of the 50S ribosomal subunit.</text>
</comment>
<dbReference type="Gene3D" id="3.30.1390.20">
    <property type="entry name" value="Ribosomal protein L30, ferredoxin-like fold domain"/>
    <property type="match status" value="1"/>
</dbReference>
<keyword evidence="8" id="KW-1185">Reference proteome</keyword>
<dbReference type="PANTHER" id="PTHR15892">
    <property type="entry name" value="MITOCHONDRIAL RIBOSOMAL PROTEIN L30"/>
    <property type="match status" value="1"/>
</dbReference>
<feature type="domain" description="Large ribosomal subunit protein uL30-like ferredoxin-like fold" evidence="6">
    <location>
        <begin position="7"/>
        <end position="57"/>
    </location>
</feature>
<evidence type="ECO:0000256" key="4">
    <source>
        <dbReference type="ARBA" id="ARBA00023274"/>
    </source>
</evidence>
<accession>A0A1T4RV49</accession>
<sequence length="64" mass="7187">MSDGKKIKVTQTGSHIGRTDDQRATLIGLGLNKRHRSNVLEDTPSVRGMINKVRHLVHVEEEAR</sequence>
<gene>
    <name evidence="5" type="primary">rpmD</name>
    <name evidence="7" type="ORF">SAMN02745126_04073</name>
</gene>
<dbReference type="FunFam" id="3.30.1390.20:FF:000001">
    <property type="entry name" value="50S ribosomal protein L30"/>
    <property type="match status" value="1"/>
</dbReference>
<evidence type="ECO:0000256" key="2">
    <source>
        <dbReference type="ARBA" id="ARBA00011838"/>
    </source>
</evidence>
<dbReference type="Pfam" id="PF00327">
    <property type="entry name" value="Ribosomal_L30"/>
    <property type="match status" value="1"/>
</dbReference>
<keyword evidence="3 5" id="KW-0689">Ribosomal protein</keyword>
<dbReference type="Proteomes" id="UP000190092">
    <property type="component" value="Unassembled WGS sequence"/>
</dbReference>
<dbReference type="HAMAP" id="MF_01371_B">
    <property type="entry name" value="Ribosomal_uL30_B"/>
    <property type="match status" value="1"/>
</dbReference>
<dbReference type="SUPFAM" id="SSF55129">
    <property type="entry name" value="Ribosomal protein L30p/L7e"/>
    <property type="match status" value="1"/>
</dbReference>
<evidence type="ECO:0000313" key="8">
    <source>
        <dbReference type="Proteomes" id="UP000190092"/>
    </source>
</evidence>
<dbReference type="GO" id="GO:0003735">
    <property type="term" value="F:structural constituent of ribosome"/>
    <property type="evidence" value="ECO:0007669"/>
    <property type="project" value="InterPro"/>
</dbReference>
<dbReference type="AlphaFoldDB" id="A0A1T4RV49"/>
<dbReference type="EMBL" id="FUWJ01000006">
    <property type="protein sequence ID" value="SKA19859.1"/>
    <property type="molecule type" value="Genomic_DNA"/>
</dbReference>
<dbReference type="NCBIfam" id="TIGR01308">
    <property type="entry name" value="rpmD_bact"/>
    <property type="match status" value="1"/>
</dbReference>
<name>A0A1T4RV49_9HYPH</name>
<proteinExistence type="inferred from homology"/>
<dbReference type="PANTHER" id="PTHR15892:SF2">
    <property type="entry name" value="LARGE RIBOSOMAL SUBUNIT PROTEIN UL30M"/>
    <property type="match status" value="1"/>
</dbReference>
<keyword evidence="4 5" id="KW-0687">Ribonucleoprotein</keyword>
<dbReference type="CDD" id="cd01658">
    <property type="entry name" value="Ribosomal_L30"/>
    <property type="match status" value="1"/>
</dbReference>
<organism evidence="7 8">
    <name type="scientific">Enhydrobacter aerosaccus</name>
    <dbReference type="NCBI Taxonomy" id="225324"/>
    <lineage>
        <taxon>Bacteria</taxon>
        <taxon>Pseudomonadati</taxon>
        <taxon>Pseudomonadota</taxon>
        <taxon>Alphaproteobacteria</taxon>
        <taxon>Hyphomicrobiales</taxon>
        <taxon>Enhydrobacter</taxon>
    </lineage>
</organism>
<dbReference type="InterPro" id="IPR005996">
    <property type="entry name" value="Ribosomal_uL30_bac-type"/>
</dbReference>
<dbReference type="PIRSF" id="PIRSF002211">
    <property type="entry name" value="Ribosomal_L30_bac-type"/>
    <property type="match status" value="1"/>
</dbReference>
<evidence type="ECO:0000313" key="7">
    <source>
        <dbReference type="EMBL" id="SKA19859.1"/>
    </source>
</evidence>
<reference evidence="8" key="1">
    <citation type="submission" date="2017-02" db="EMBL/GenBank/DDBJ databases">
        <authorList>
            <person name="Varghese N."/>
            <person name="Submissions S."/>
        </authorList>
    </citation>
    <scope>NUCLEOTIDE SEQUENCE [LARGE SCALE GENOMIC DNA]</scope>
    <source>
        <strain evidence="8">ATCC 27094</strain>
    </source>
</reference>
<evidence type="ECO:0000256" key="5">
    <source>
        <dbReference type="HAMAP-Rule" id="MF_01371"/>
    </source>
</evidence>
<evidence type="ECO:0000256" key="3">
    <source>
        <dbReference type="ARBA" id="ARBA00022980"/>
    </source>
</evidence>
<evidence type="ECO:0000256" key="1">
    <source>
        <dbReference type="ARBA" id="ARBA00007594"/>
    </source>
</evidence>
<dbReference type="GO" id="GO:0006412">
    <property type="term" value="P:translation"/>
    <property type="evidence" value="ECO:0007669"/>
    <property type="project" value="UniProtKB-UniRule"/>
</dbReference>
<dbReference type="InterPro" id="IPR016082">
    <property type="entry name" value="Ribosomal_uL30_ferredoxin-like"/>
</dbReference>
<dbReference type="GO" id="GO:0022625">
    <property type="term" value="C:cytosolic large ribosomal subunit"/>
    <property type="evidence" value="ECO:0007669"/>
    <property type="project" value="TreeGrafter"/>
</dbReference>
<comment type="similarity">
    <text evidence="1 5">Belongs to the universal ribosomal protein uL30 family.</text>
</comment>
<dbReference type="InterPro" id="IPR036919">
    <property type="entry name" value="Ribo_uL30_ferredoxin-like_sf"/>
</dbReference>
<dbReference type="OrthoDB" id="9812790at2"/>